<dbReference type="Pfam" id="PF18919">
    <property type="entry name" value="DUF5670"/>
    <property type="match status" value="1"/>
</dbReference>
<keyword evidence="1" id="KW-1133">Transmembrane helix</keyword>
<dbReference type="EMBL" id="JAKLTR010000011">
    <property type="protein sequence ID" value="MCG2616104.1"/>
    <property type="molecule type" value="Genomic_DNA"/>
</dbReference>
<accession>A0ABS9KV28</accession>
<evidence type="ECO:0000313" key="2">
    <source>
        <dbReference type="EMBL" id="MCG2616104.1"/>
    </source>
</evidence>
<keyword evidence="1" id="KW-0812">Transmembrane</keyword>
<reference evidence="2" key="1">
    <citation type="submission" date="2022-01" db="EMBL/GenBank/DDBJ databases">
        <authorList>
            <person name="Jo J.-H."/>
            <person name="Im W.-T."/>
        </authorList>
    </citation>
    <scope>NUCLEOTIDE SEQUENCE</scope>
    <source>
        <strain evidence="2">NA20</strain>
    </source>
</reference>
<organism evidence="2 3">
    <name type="scientific">Terrimonas ginsenosidimutans</name>
    <dbReference type="NCBI Taxonomy" id="2908004"/>
    <lineage>
        <taxon>Bacteria</taxon>
        <taxon>Pseudomonadati</taxon>
        <taxon>Bacteroidota</taxon>
        <taxon>Chitinophagia</taxon>
        <taxon>Chitinophagales</taxon>
        <taxon>Chitinophagaceae</taxon>
        <taxon>Terrimonas</taxon>
    </lineage>
</organism>
<keyword evidence="3" id="KW-1185">Reference proteome</keyword>
<evidence type="ECO:0000313" key="3">
    <source>
        <dbReference type="Proteomes" id="UP001165367"/>
    </source>
</evidence>
<gene>
    <name evidence="2" type="ORF">LZZ85_17540</name>
</gene>
<proteinExistence type="predicted"/>
<dbReference type="RefSeq" id="WP_237874642.1">
    <property type="nucleotide sequence ID" value="NZ_JAKLTR010000011.1"/>
</dbReference>
<feature type="transmembrane region" description="Helical" evidence="1">
    <location>
        <begin position="29"/>
        <end position="47"/>
    </location>
</feature>
<comment type="caution">
    <text evidence="2">The sequence shown here is derived from an EMBL/GenBank/DDBJ whole genome shotgun (WGS) entry which is preliminary data.</text>
</comment>
<evidence type="ECO:0000256" key="1">
    <source>
        <dbReference type="SAM" id="Phobius"/>
    </source>
</evidence>
<dbReference type="InterPro" id="IPR043727">
    <property type="entry name" value="Lmo0937-like"/>
</dbReference>
<protein>
    <submittedName>
        <fullName evidence="2">DUF5670 family protein</fullName>
    </submittedName>
</protein>
<keyword evidence="1" id="KW-0472">Membrane</keyword>
<name>A0ABS9KV28_9BACT</name>
<dbReference type="Proteomes" id="UP001165367">
    <property type="component" value="Unassembled WGS sequence"/>
</dbReference>
<sequence length="59" mass="6574">MKRALFIIAALLILSWVLGFFVWNAGTFIHICLIIAAIFCMQAIILTPKALMEPKTKPA</sequence>